<evidence type="ECO:0000256" key="3">
    <source>
        <dbReference type="ARBA" id="ARBA00022833"/>
    </source>
</evidence>
<gene>
    <name evidence="7" type="primary">SCAF11</name>
    <name evidence="7" type="synonym">scaf11</name>
</gene>
<feature type="compositionally biased region" description="Basic and acidic residues" evidence="5">
    <location>
        <begin position="1015"/>
        <end position="1026"/>
    </location>
</feature>
<feature type="compositionally biased region" description="Pro residues" evidence="5">
    <location>
        <begin position="1209"/>
        <end position="1228"/>
    </location>
</feature>
<accession>A0A8C4SGX8</accession>
<dbReference type="InterPro" id="IPR057031">
    <property type="entry name" value="SFR19-like_C"/>
</dbReference>
<dbReference type="RefSeq" id="XP_028666489.1">
    <property type="nucleotide sequence ID" value="XM_028810656.2"/>
</dbReference>
<feature type="compositionally biased region" description="Basic and acidic residues" evidence="5">
    <location>
        <begin position="801"/>
        <end position="833"/>
    </location>
</feature>
<feature type="compositionally biased region" description="Acidic residues" evidence="5">
    <location>
        <begin position="381"/>
        <end position="391"/>
    </location>
</feature>
<dbReference type="InterPro" id="IPR017907">
    <property type="entry name" value="Znf_RING_CS"/>
</dbReference>
<evidence type="ECO:0000256" key="2">
    <source>
        <dbReference type="ARBA" id="ARBA00022771"/>
    </source>
</evidence>
<organism evidence="7 8">
    <name type="scientific">Erpetoichthys calabaricus</name>
    <name type="common">Rope fish</name>
    <name type="synonym">Calamoichthys calabaricus</name>
    <dbReference type="NCBI Taxonomy" id="27687"/>
    <lineage>
        <taxon>Eukaryota</taxon>
        <taxon>Metazoa</taxon>
        <taxon>Chordata</taxon>
        <taxon>Craniata</taxon>
        <taxon>Vertebrata</taxon>
        <taxon>Euteleostomi</taxon>
        <taxon>Actinopterygii</taxon>
        <taxon>Polypteriformes</taxon>
        <taxon>Polypteridae</taxon>
        <taxon>Erpetoichthys</taxon>
    </lineage>
</organism>
<evidence type="ECO:0000259" key="6">
    <source>
        <dbReference type="PROSITE" id="PS50089"/>
    </source>
</evidence>
<dbReference type="InterPro" id="IPR001841">
    <property type="entry name" value="Znf_RING"/>
</dbReference>
<dbReference type="GeneID" id="114658627"/>
<evidence type="ECO:0000256" key="4">
    <source>
        <dbReference type="PROSITE-ProRule" id="PRU00175"/>
    </source>
</evidence>
<dbReference type="PROSITE" id="PS50089">
    <property type="entry name" value="ZF_RING_2"/>
    <property type="match status" value="1"/>
</dbReference>
<sequence length="1392" mass="156870">MRSNKPKTSDEASNDENCQQNEENQTVVVNSEADRCPICLNLLLDQELAVPENCSHVFCLSCILKWANNVTSCPVDRKLFQAIYKQEPHQTFIEIPVKKKVNQVDVEYSCKKKIIKFTNETSRRRLQEPFDFKSSTSVICQKNKKAGLPGQRNKVERTACSQQSKENFSHVSPSLGQADGVSVFSENCIEFLDVYEDEPILRQKRRRLEASILPWFSFPSSYAAVELESQSSYSQEMINLYSWRLPNAVRPLASGQFDFLVKEYAVTCSKGEERKNTRAAGARGSKKKAESTTSRRRSTRNSKTEEPTSPQNPSSSPPNNSDSDTSVTNSATKTGGAAKKAGKRGVKRRPTKNTEDGKAGKARRETRYSSKKLRSCSSPEVSDEEVEETEQEELKQDSLEENSSISQIVPSGEEQNTNGENSESNKLSDEESSGDETINEDTTETNKIVNSNNEPECVLQKDDIIPSSEAESSEDPDEQKMENELCSLSTDEHQTDLEIQSAEEQLDSVSQNAEYSAACLDTDTQPESPDDEKEMSLCSESPPSPIESDTDSPSARPADDTDMSFHSVEQQYSPIEEETKNLEVETNSEEKMDTKIDSPVSDDQNDTISLDKVHEDTEVACNLEEIEGSTHCESKAFDTINEKIEQELFEDERFSNKNEPTINTISVPEKCLIQEEEDAIIEPFSQDDNEMVPMECDSPNSEHCESQTEKEEPGDSPKTEITPNTNNQEQISDNKLKSPDEIPVAEPKEPEKKEGRQRKSRFHSPSTTWSPDKEGKKERRQSRSRSRGRESPPPRRRSRSRSRERDREGDKDVQRGENFRRDRSRERDRDRERRGRRRSRSRSRSRSRTFSKVSSSDRTEHGGHSPRRRERWQNNNWRNSRGNEWHRRSDQDRHDTFVKDVTETDSGSSSEVSYDRNRTENPDWVKDRIKADNDVRNRDSSSETRWEEPRMDHSGDNWNRNFSSVWRSDRGRGRGRGGFRGGFGHRDQTENRWQARNSFSGMQNNSGNDSYNRFNENRTNRRKGEQEFTAEPPVDRSGWSSASSWAVRRTLPADVQNYYSRRGRNSGGPQSGWMRQEEETPVQEKTFTEPPPSQPNESQPLPPVNVIHPVNVMPQPLNPPPMSAPPPMNAPPPPINVPPPMSCPPPMNAPPPVNAPPPMNAPPPSVNMLPFPMNVPPPPPPPGMNMQPNPFNLTHQLPVHLHSAVPLMQVPPPVTQGLPPPPPPPPPSQQSNTVASQSEGKQTQVVTSAPGNKFSAPVVPNPPKAPANTPGNATQGATNVVLPSSTTQTAGKPLVNKEVAKPDINVDSCNKEKRLQIQELAVHEVKLAIKPYYQNKDITKDEYKEIVRKAVDKVCHSKSGEVNTEKVANLVKAYVDKYKHTRKIKIEEPGKI</sequence>
<evidence type="ECO:0000256" key="5">
    <source>
        <dbReference type="SAM" id="MobiDB-lite"/>
    </source>
</evidence>
<feature type="compositionally biased region" description="Low complexity" evidence="5">
    <location>
        <begin position="307"/>
        <end position="339"/>
    </location>
</feature>
<reference evidence="7" key="2">
    <citation type="submission" date="2025-08" db="UniProtKB">
        <authorList>
            <consortium name="Ensembl"/>
        </authorList>
    </citation>
    <scope>IDENTIFICATION</scope>
</reference>
<feature type="compositionally biased region" description="Polar residues" evidence="5">
    <location>
        <begin position="1229"/>
        <end position="1250"/>
    </location>
</feature>
<feature type="compositionally biased region" description="Basic residues" evidence="5">
    <location>
        <begin position="340"/>
        <end position="351"/>
    </location>
</feature>
<dbReference type="SUPFAM" id="SSF57850">
    <property type="entry name" value="RING/U-box"/>
    <property type="match status" value="1"/>
</dbReference>
<name>A0A8C4SGX8_ERPCA</name>
<keyword evidence="1" id="KW-0479">Metal-binding</keyword>
<evidence type="ECO:0000256" key="1">
    <source>
        <dbReference type="ARBA" id="ARBA00022723"/>
    </source>
</evidence>
<evidence type="ECO:0000313" key="7">
    <source>
        <dbReference type="Ensembl" id="ENSECRP00000016628.1"/>
    </source>
</evidence>
<reference evidence="7" key="1">
    <citation type="submission" date="2021-06" db="EMBL/GenBank/DDBJ databases">
        <authorList>
            <consortium name="Wellcome Sanger Institute Data Sharing"/>
        </authorList>
    </citation>
    <scope>NUCLEOTIDE SEQUENCE [LARGE SCALE GENOMIC DNA]</scope>
</reference>
<dbReference type="GeneTree" id="ENSGT00950000183205"/>
<feature type="region of interest" description="Disordered" evidence="5">
    <location>
        <begin position="271"/>
        <end position="606"/>
    </location>
</feature>
<feature type="compositionally biased region" description="Polar residues" evidence="5">
    <location>
        <begin position="956"/>
        <end position="966"/>
    </location>
</feature>
<feature type="region of interest" description="Disordered" evidence="5">
    <location>
        <begin position="1"/>
        <end position="24"/>
    </location>
</feature>
<dbReference type="OrthoDB" id="1935339at2759"/>
<feature type="compositionally biased region" description="Basic and acidic residues" evidence="5">
    <location>
        <begin position="577"/>
        <end position="596"/>
    </location>
</feature>
<dbReference type="Proteomes" id="UP000694620">
    <property type="component" value="Chromosome 1"/>
</dbReference>
<feature type="compositionally biased region" description="Polar residues" evidence="5">
    <location>
        <begin position="991"/>
        <end position="1014"/>
    </location>
</feature>
<feature type="compositionally biased region" description="Basic and acidic residues" evidence="5">
    <location>
        <begin position="913"/>
        <end position="955"/>
    </location>
</feature>
<keyword evidence="3" id="KW-0862">Zinc</keyword>
<dbReference type="GO" id="GO:0008270">
    <property type="term" value="F:zinc ion binding"/>
    <property type="evidence" value="ECO:0007669"/>
    <property type="project" value="UniProtKB-KW"/>
</dbReference>
<keyword evidence="8" id="KW-1185">Reference proteome</keyword>
<feature type="compositionally biased region" description="Acidic residues" evidence="5">
    <location>
        <begin position="676"/>
        <end position="690"/>
    </location>
</feature>
<dbReference type="GO" id="GO:0000245">
    <property type="term" value="P:spliceosomal complex assembly"/>
    <property type="evidence" value="ECO:0007669"/>
    <property type="project" value="TreeGrafter"/>
</dbReference>
<feature type="region of interest" description="Disordered" evidence="5">
    <location>
        <begin position="1173"/>
        <end position="1296"/>
    </location>
</feature>
<feature type="compositionally biased region" description="Basic and acidic residues" evidence="5">
    <location>
        <begin position="352"/>
        <end position="368"/>
    </location>
</feature>
<feature type="compositionally biased region" description="Basic and acidic residues" evidence="5">
    <location>
        <begin position="732"/>
        <end position="754"/>
    </location>
</feature>
<protein>
    <submittedName>
        <fullName evidence="7">SR-related CTD associated factor 11</fullName>
    </submittedName>
</protein>
<feature type="compositionally biased region" description="Pro residues" evidence="5">
    <location>
        <begin position="1173"/>
        <end position="1183"/>
    </location>
</feature>
<dbReference type="Gene3D" id="3.30.40.10">
    <property type="entry name" value="Zinc/RING finger domain, C3HC4 (zinc finger)"/>
    <property type="match status" value="1"/>
</dbReference>
<dbReference type="PROSITE" id="PS00518">
    <property type="entry name" value="ZF_RING_1"/>
    <property type="match status" value="1"/>
</dbReference>
<feature type="domain" description="RING-type" evidence="6">
    <location>
        <begin position="36"/>
        <end position="77"/>
    </location>
</feature>
<proteinExistence type="predicted"/>
<feature type="region of interest" description="Disordered" evidence="5">
    <location>
        <begin position="676"/>
        <end position="1106"/>
    </location>
</feature>
<dbReference type="GO" id="GO:0003723">
    <property type="term" value="F:RNA binding"/>
    <property type="evidence" value="ECO:0007669"/>
    <property type="project" value="TreeGrafter"/>
</dbReference>
<feature type="compositionally biased region" description="Basic residues" evidence="5">
    <location>
        <begin position="834"/>
        <end position="849"/>
    </location>
</feature>
<feature type="compositionally biased region" description="Polar residues" evidence="5">
    <location>
        <begin position="1275"/>
        <end position="1290"/>
    </location>
</feature>
<feature type="compositionally biased region" description="Polar residues" evidence="5">
    <location>
        <begin position="719"/>
        <end position="731"/>
    </location>
</feature>
<feature type="compositionally biased region" description="Polar residues" evidence="5">
    <location>
        <begin position="401"/>
        <end position="425"/>
    </location>
</feature>
<dbReference type="Pfam" id="PF23030">
    <property type="entry name" value="SCAF11-like_C"/>
    <property type="match status" value="1"/>
</dbReference>
<dbReference type="Pfam" id="PF13639">
    <property type="entry name" value="zf-RING_2"/>
    <property type="match status" value="1"/>
</dbReference>
<keyword evidence="2 4" id="KW-0863">Zinc-finger</keyword>
<feature type="compositionally biased region" description="Acidic residues" evidence="5">
    <location>
        <begin position="430"/>
        <end position="443"/>
    </location>
</feature>
<feature type="compositionally biased region" description="Basic and acidic residues" evidence="5">
    <location>
        <begin position="881"/>
        <end position="902"/>
    </location>
</feature>
<reference evidence="7" key="3">
    <citation type="submission" date="2025-09" db="UniProtKB">
        <authorList>
            <consortium name="Ensembl"/>
        </authorList>
    </citation>
    <scope>IDENTIFICATION</scope>
</reference>
<dbReference type="InterPro" id="IPR013083">
    <property type="entry name" value="Znf_RING/FYVE/PHD"/>
</dbReference>
<dbReference type="PANTHER" id="PTHR47048">
    <property type="entry name" value="PROTEIN SCAF11"/>
    <property type="match status" value="1"/>
</dbReference>
<dbReference type="PANTHER" id="PTHR47048:SF1">
    <property type="entry name" value="PROTEIN SCAF11"/>
    <property type="match status" value="1"/>
</dbReference>
<evidence type="ECO:0000313" key="8">
    <source>
        <dbReference type="Proteomes" id="UP000694620"/>
    </source>
</evidence>
<dbReference type="CDD" id="cd16636">
    <property type="entry name" value="mRING-HC-C3HC3D_SCAF11"/>
    <property type="match status" value="1"/>
</dbReference>
<dbReference type="Ensembl" id="ENSECRT00000016923.1">
    <property type="protein sequence ID" value="ENSECRP00000016628.1"/>
    <property type="gene ID" value="ENSECRG00000011065.1"/>
</dbReference>
<feature type="compositionally biased region" description="Basic and acidic residues" evidence="5">
    <location>
        <begin position="700"/>
        <end position="718"/>
    </location>
</feature>
<feature type="compositionally biased region" description="Low complexity" evidence="5">
    <location>
        <begin position="15"/>
        <end position="24"/>
    </location>
</feature>
<dbReference type="RefSeq" id="XP_051784633.1">
    <property type="nucleotide sequence ID" value="XM_051928673.1"/>
</dbReference>
<dbReference type="SMART" id="SM00184">
    <property type="entry name" value="RING"/>
    <property type="match status" value="1"/>
</dbReference>